<sequence length="127" mass="14264">MEIIKIRSSRKIELIDITAKVAEEICNFPEAKAVLLYVPHTTAGILINENADPDVKRDLEMYFARVVPDLPFRHLEGNSPAHILSSLVGVSLYVPINQGKLGLGTWQGIYFAEFDGPRERKVYLTPL</sequence>
<comment type="caution">
    <text evidence="2">The sequence shown here is derived from an EMBL/GenBank/DDBJ whole genome shotgun (WGS) entry which is preliminary data.</text>
</comment>
<reference evidence="3" key="1">
    <citation type="submission" date="2016-12" db="EMBL/GenBank/DDBJ databases">
        <title>Draft Genome Sequences od Carboxydothermus pertinax and islandicus, Hydrogenogenic Carboxydotrophic Bacteria.</title>
        <authorList>
            <person name="Fukuyama Y."/>
            <person name="Ohmae K."/>
            <person name="Yoneda Y."/>
            <person name="Yoshida T."/>
            <person name="Sako Y."/>
        </authorList>
    </citation>
    <scope>NUCLEOTIDE SEQUENCE [LARGE SCALE GENOMIC DNA]</scope>
    <source>
        <strain evidence="3">SET</strain>
    </source>
</reference>
<evidence type="ECO:0008006" key="4">
    <source>
        <dbReference type="Google" id="ProtNLM"/>
    </source>
</evidence>
<dbReference type="PANTHER" id="PTHR30615">
    <property type="entry name" value="UNCHARACTERIZED PROTEIN YJBQ-RELATED"/>
    <property type="match status" value="1"/>
</dbReference>
<accession>A0A1L8D4I6</accession>
<evidence type="ECO:0000256" key="1">
    <source>
        <dbReference type="ARBA" id="ARBA00005534"/>
    </source>
</evidence>
<gene>
    <name evidence="2" type="ORF">ciss_20130</name>
</gene>
<dbReference type="PROSITE" id="PS01314">
    <property type="entry name" value="UPF0047"/>
    <property type="match status" value="1"/>
</dbReference>
<dbReference type="PIRSF" id="PIRSF004681">
    <property type="entry name" value="UCP004681"/>
    <property type="match status" value="1"/>
</dbReference>
<dbReference type="Proteomes" id="UP000187338">
    <property type="component" value="Unassembled WGS sequence"/>
</dbReference>
<dbReference type="OrthoDB" id="9801725at2"/>
<dbReference type="EMBL" id="BDJL01000132">
    <property type="protein sequence ID" value="GAV26080.1"/>
    <property type="molecule type" value="Genomic_DNA"/>
</dbReference>
<dbReference type="InterPro" id="IPR001602">
    <property type="entry name" value="UPF0047_YjbQ-like"/>
</dbReference>
<dbReference type="AlphaFoldDB" id="A0A1L8D4I6"/>
<dbReference type="Pfam" id="PF01894">
    <property type="entry name" value="YjbQ"/>
    <property type="match status" value="1"/>
</dbReference>
<dbReference type="SUPFAM" id="SSF111038">
    <property type="entry name" value="YjbQ-like"/>
    <property type="match status" value="1"/>
</dbReference>
<name>A0A1L8D4I6_9THEO</name>
<dbReference type="STRING" id="661089.ciss_20130"/>
<dbReference type="InterPro" id="IPR035917">
    <property type="entry name" value="YjbQ-like_sf"/>
</dbReference>
<proteinExistence type="inferred from homology"/>
<keyword evidence="3" id="KW-1185">Reference proteome</keyword>
<comment type="similarity">
    <text evidence="1">Belongs to the UPF0047 family.</text>
</comment>
<protein>
    <recommendedName>
        <fullName evidence="4">YjbQ family protein</fullName>
    </recommendedName>
</protein>
<dbReference type="PANTHER" id="PTHR30615:SF8">
    <property type="entry name" value="UPF0047 PROTEIN C4A8.02C"/>
    <property type="match status" value="1"/>
</dbReference>
<dbReference type="RefSeq" id="WP_075866253.1">
    <property type="nucleotide sequence ID" value="NZ_BDJL01000132.1"/>
</dbReference>
<organism evidence="2 3">
    <name type="scientific">Carboxydothermus islandicus</name>
    <dbReference type="NCBI Taxonomy" id="661089"/>
    <lineage>
        <taxon>Bacteria</taxon>
        <taxon>Bacillati</taxon>
        <taxon>Bacillota</taxon>
        <taxon>Clostridia</taxon>
        <taxon>Thermoanaerobacterales</taxon>
        <taxon>Thermoanaerobacteraceae</taxon>
        <taxon>Carboxydothermus</taxon>
    </lineage>
</organism>
<evidence type="ECO:0000313" key="2">
    <source>
        <dbReference type="EMBL" id="GAV26080.1"/>
    </source>
</evidence>
<dbReference type="NCBIfam" id="TIGR00149">
    <property type="entry name" value="TIGR00149_YjbQ"/>
    <property type="match status" value="1"/>
</dbReference>
<evidence type="ECO:0000313" key="3">
    <source>
        <dbReference type="Proteomes" id="UP000187338"/>
    </source>
</evidence>
<dbReference type="Gene3D" id="2.60.120.460">
    <property type="entry name" value="YjbQ-like"/>
    <property type="match status" value="1"/>
</dbReference>